<comment type="subcellular location">
    <subcellularLocation>
        <location evidence="1">Cytoplasm</location>
    </subcellularLocation>
</comment>
<evidence type="ECO:0000256" key="8">
    <source>
        <dbReference type="ARBA" id="ARBA00031737"/>
    </source>
</evidence>
<dbReference type="GO" id="GO:0051301">
    <property type="term" value="P:cell division"/>
    <property type="evidence" value="ECO:0007669"/>
    <property type="project" value="UniProtKB-KW"/>
</dbReference>
<protein>
    <recommendedName>
        <fullName evidence="3">Cell wall synthesis protein Wag31</fullName>
    </recommendedName>
    <alternativeName>
        <fullName evidence="8">Antigen 84</fullName>
    </alternativeName>
</protein>
<name>A0A918L756_9PSEU</name>
<evidence type="ECO:0000256" key="2">
    <source>
        <dbReference type="ARBA" id="ARBA00009008"/>
    </source>
</evidence>
<dbReference type="PANTHER" id="PTHR35794">
    <property type="entry name" value="CELL DIVISION PROTEIN DIVIVA"/>
    <property type="match status" value="1"/>
</dbReference>
<proteinExistence type="inferred from homology"/>
<sequence>MKAPLTPDTVRAVTFDRAPLGRRGYHEEQVDAFLDRVEAALSGGAPLTPDDVRAAVFDQASRIRRGYDEDQVDAFLDAVVVTLSEGAANRTVVIQRVVTPPDVVEVPFLPLPPAPPNVRGYRPDDVDRLSRLLTAAAKDPANAPTAAQLAQLRLTLTPLVGQGYDPRTVDALVDAWTLDLRRREA</sequence>
<dbReference type="InterPro" id="IPR019933">
    <property type="entry name" value="DivIVA_domain"/>
</dbReference>
<organism evidence="9 10">
    <name type="scientific">Actinokineospora fastidiosa</name>
    <dbReference type="NCBI Taxonomy" id="1816"/>
    <lineage>
        <taxon>Bacteria</taxon>
        <taxon>Bacillati</taxon>
        <taxon>Actinomycetota</taxon>
        <taxon>Actinomycetes</taxon>
        <taxon>Pseudonocardiales</taxon>
        <taxon>Pseudonocardiaceae</taxon>
        <taxon>Actinokineospora</taxon>
    </lineage>
</organism>
<keyword evidence="6" id="KW-0175">Coiled coil</keyword>
<evidence type="ECO:0000256" key="5">
    <source>
        <dbReference type="ARBA" id="ARBA00022618"/>
    </source>
</evidence>
<evidence type="ECO:0000256" key="7">
    <source>
        <dbReference type="ARBA" id="ARBA00023306"/>
    </source>
</evidence>
<keyword evidence="7" id="KW-0131">Cell cycle</keyword>
<keyword evidence="4" id="KW-0963">Cytoplasm</keyword>
<dbReference type="PANTHER" id="PTHR35794:SF2">
    <property type="entry name" value="CELL DIVISION PROTEIN DIVIVA"/>
    <property type="match status" value="1"/>
</dbReference>
<accession>A0A918L756</accession>
<dbReference type="InterPro" id="IPR007793">
    <property type="entry name" value="DivIVA_fam"/>
</dbReference>
<keyword evidence="10" id="KW-1185">Reference proteome</keyword>
<dbReference type="EMBL" id="BMRB01000001">
    <property type="protein sequence ID" value="GGS14635.1"/>
    <property type="molecule type" value="Genomic_DNA"/>
</dbReference>
<dbReference type="Gene3D" id="6.10.250.660">
    <property type="match status" value="2"/>
</dbReference>
<keyword evidence="5" id="KW-0132">Cell division</keyword>
<dbReference type="GO" id="GO:0005737">
    <property type="term" value="C:cytoplasm"/>
    <property type="evidence" value="ECO:0007669"/>
    <property type="project" value="UniProtKB-SubCell"/>
</dbReference>
<evidence type="ECO:0000256" key="6">
    <source>
        <dbReference type="ARBA" id="ARBA00023054"/>
    </source>
</evidence>
<dbReference type="AlphaFoldDB" id="A0A918L756"/>
<gene>
    <name evidence="9" type="ORF">GCM10010171_03170</name>
</gene>
<evidence type="ECO:0000256" key="4">
    <source>
        <dbReference type="ARBA" id="ARBA00022490"/>
    </source>
</evidence>
<dbReference type="NCBIfam" id="TIGR03544">
    <property type="entry name" value="DivI1A_domain"/>
    <property type="match status" value="2"/>
</dbReference>
<dbReference type="RefSeq" id="WP_308425814.1">
    <property type="nucleotide sequence ID" value="NZ_BMRB01000001.1"/>
</dbReference>
<evidence type="ECO:0000256" key="3">
    <source>
        <dbReference type="ARBA" id="ARBA00018787"/>
    </source>
</evidence>
<reference evidence="9" key="1">
    <citation type="journal article" date="2014" name="Int. J. Syst. Evol. Microbiol.">
        <title>Complete genome sequence of Corynebacterium casei LMG S-19264T (=DSM 44701T), isolated from a smear-ripened cheese.</title>
        <authorList>
            <consortium name="US DOE Joint Genome Institute (JGI-PGF)"/>
            <person name="Walter F."/>
            <person name="Albersmeier A."/>
            <person name="Kalinowski J."/>
            <person name="Ruckert C."/>
        </authorList>
    </citation>
    <scope>NUCLEOTIDE SEQUENCE</scope>
    <source>
        <strain evidence="9">JCM 3276</strain>
    </source>
</reference>
<dbReference type="Proteomes" id="UP000660680">
    <property type="component" value="Unassembled WGS sequence"/>
</dbReference>
<comment type="similarity">
    <text evidence="2">Belongs to the DivIVA family.</text>
</comment>
<evidence type="ECO:0000256" key="1">
    <source>
        <dbReference type="ARBA" id="ARBA00004496"/>
    </source>
</evidence>
<evidence type="ECO:0000313" key="10">
    <source>
        <dbReference type="Proteomes" id="UP000660680"/>
    </source>
</evidence>
<comment type="caution">
    <text evidence="9">The sequence shown here is derived from an EMBL/GenBank/DDBJ whole genome shotgun (WGS) entry which is preliminary data.</text>
</comment>
<evidence type="ECO:0000313" key="9">
    <source>
        <dbReference type="EMBL" id="GGS14635.1"/>
    </source>
</evidence>
<reference evidence="9" key="2">
    <citation type="submission" date="2020-09" db="EMBL/GenBank/DDBJ databases">
        <authorList>
            <person name="Sun Q."/>
            <person name="Ohkuma M."/>
        </authorList>
    </citation>
    <scope>NUCLEOTIDE SEQUENCE</scope>
    <source>
        <strain evidence="9">JCM 3276</strain>
    </source>
</reference>